<sequence>MAAVEEESPLQEIESLCMRCGENVVLMAFECPHCHERNNEVQFAGQLQPQGCCHTLTVLKGDTKVLSRQVVKSDSATVQIPELEFEVPPEAQRGTLSTVEGVLLRAAEEIGALQEERKKVDPSKAEALDNFLVKLRSCAAGESTFTFIISDPAGNSFIENPHAPAPDPLLSVKFYDRSKEEQEALGFLVDSGGEESQIDRTSEEKHKYIPAGTQKLPHGTVGASLAHRAIAQGTSEDVAATLFKYSAPEEVMTFPSTCSSCAARCETRMYAINIPYFKEMIVMASICDMCGYRNSELKPGGSIPAKGKKVSVKIFSAKDLCRDVIKSDTSTVSIPEVELDLAPGTLGGLVTTVEGLIQQILERLKGMNEFVLGDSADTEGKERWKDFQLKMEKLLRVEQPWTLILEDPLANSFIAPITDTFEDDSQLHIEEFERTWQQNEDLGLNDMDTSSADVAYDK</sequence>
<dbReference type="PANTHER" id="PTHR10876:SF0">
    <property type="entry name" value="ZINC FINGER PROTEIN ZPR1"/>
    <property type="match status" value="1"/>
</dbReference>
<gene>
    <name evidence="6" type="ORF">KP509_12G090400</name>
</gene>
<dbReference type="FunFam" id="2.60.120.1040:FF:000001">
    <property type="entry name" value="Zinc finger protein ZPR1"/>
    <property type="match status" value="1"/>
</dbReference>
<dbReference type="Pfam" id="PF22794">
    <property type="entry name" value="jr-ZPR1"/>
    <property type="match status" value="2"/>
</dbReference>
<dbReference type="AlphaFoldDB" id="A0A8T2TL21"/>
<dbReference type="FunFam" id="2.60.120.1040:FF:000002">
    <property type="entry name" value="zinc finger protein ZPR1"/>
    <property type="match status" value="1"/>
</dbReference>
<protein>
    <recommendedName>
        <fullName evidence="5">Zinc finger ZPR1-type domain-containing protein</fullName>
    </recommendedName>
</protein>
<dbReference type="InterPro" id="IPR042452">
    <property type="entry name" value="ZPR1_Znf1/2"/>
</dbReference>
<keyword evidence="7" id="KW-1185">Reference proteome</keyword>
<proteinExistence type="inferred from homology"/>
<keyword evidence="3" id="KW-0863">Zinc-finger</keyword>
<evidence type="ECO:0000256" key="1">
    <source>
        <dbReference type="ARBA" id="ARBA00008354"/>
    </source>
</evidence>
<evidence type="ECO:0000256" key="4">
    <source>
        <dbReference type="ARBA" id="ARBA00022833"/>
    </source>
</evidence>
<accession>A0A8T2TL21</accession>
<evidence type="ECO:0000259" key="5">
    <source>
        <dbReference type="SMART" id="SM00709"/>
    </source>
</evidence>
<evidence type="ECO:0000256" key="3">
    <source>
        <dbReference type="ARBA" id="ARBA00022771"/>
    </source>
</evidence>
<dbReference type="GO" id="GO:0008270">
    <property type="term" value="F:zinc ion binding"/>
    <property type="evidence" value="ECO:0007669"/>
    <property type="project" value="UniProtKB-KW"/>
</dbReference>
<feature type="domain" description="Zinc finger ZPR1-type" evidence="5">
    <location>
        <begin position="15"/>
        <end position="160"/>
    </location>
</feature>
<evidence type="ECO:0000313" key="6">
    <source>
        <dbReference type="EMBL" id="KAH7424111.1"/>
    </source>
</evidence>
<name>A0A8T2TL21_CERRI</name>
<dbReference type="InterPro" id="IPR004457">
    <property type="entry name" value="Znf_ZPR1"/>
</dbReference>
<comment type="caution">
    <text evidence="6">The sequence shown here is derived from an EMBL/GenBank/DDBJ whole genome shotgun (WGS) entry which is preliminary data.</text>
</comment>
<dbReference type="PANTHER" id="PTHR10876">
    <property type="entry name" value="ZINC FINGER PROTEIN ZPR1"/>
    <property type="match status" value="1"/>
</dbReference>
<dbReference type="Gene3D" id="2.20.25.420">
    <property type="entry name" value="ZPR1, zinc finger domain"/>
    <property type="match status" value="2"/>
</dbReference>
<dbReference type="NCBIfam" id="TIGR00310">
    <property type="entry name" value="ZPR1_znf"/>
    <property type="match status" value="2"/>
</dbReference>
<reference evidence="6" key="1">
    <citation type="submission" date="2021-08" db="EMBL/GenBank/DDBJ databases">
        <title>WGS assembly of Ceratopteris richardii.</title>
        <authorList>
            <person name="Marchant D.B."/>
            <person name="Chen G."/>
            <person name="Jenkins J."/>
            <person name="Shu S."/>
            <person name="Leebens-Mack J."/>
            <person name="Grimwood J."/>
            <person name="Schmutz J."/>
            <person name="Soltis P."/>
            <person name="Soltis D."/>
            <person name="Chen Z.-H."/>
        </authorList>
    </citation>
    <scope>NUCLEOTIDE SEQUENCE</scope>
    <source>
        <strain evidence="6">Whitten #5841</strain>
        <tissue evidence="6">Leaf</tissue>
    </source>
</reference>
<dbReference type="FunFam" id="2.20.25.420:FF:000002">
    <property type="entry name" value="Zinc finger protein ZPR1"/>
    <property type="match status" value="1"/>
</dbReference>
<keyword evidence="2" id="KW-0479">Metal-binding</keyword>
<dbReference type="OrthoDB" id="308464at2759"/>
<dbReference type="GO" id="GO:0005634">
    <property type="term" value="C:nucleus"/>
    <property type="evidence" value="ECO:0007669"/>
    <property type="project" value="TreeGrafter"/>
</dbReference>
<comment type="similarity">
    <text evidence="1">Belongs to the ZPR1 family.</text>
</comment>
<organism evidence="6 7">
    <name type="scientific">Ceratopteris richardii</name>
    <name type="common">Triangle waterfern</name>
    <dbReference type="NCBI Taxonomy" id="49495"/>
    <lineage>
        <taxon>Eukaryota</taxon>
        <taxon>Viridiplantae</taxon>
        <taxon>Streptophyta</taxon>
        <taxon>Embryophyta</taxon>
        <taxon>Tracheophyta</taxon>
        <taxon>Polypodiopsida</taxon>
        <taxon>Polypodiidae</taxon>
        <taxon>Polypodiales</taxon>
        <taxon>Pteridineae</taxon>
        <taxon>Pteridaceae</taxon>
        <taxon>Parkerioideae</taxon>
        <taxon>Ceratopteris</taxon>
    </lineage>
</organism>
<dbReference type="Pfam" id="PF03367">
    <property type="entry name" value="Zn_ribbon_ZPR1"/>
    <property type="match status" value="2"/>
</dbReference>
<evidence type="ECO:0000256" key="2">
    <source>
        <dbReference type="ARBA" id="ARBA00022723"/>
    </source>
</evidence>
<feature type="domain" description="Zinc finger ZPR1-type" evidence="5">
    <location>
        <begin position="256"/>
        <end position="416"/>
    </location>
</feature>
<dbReference type="Gene3D" id="2.60.120.1040">
    <property type="entry name" value="ZPR1, A/B domain"/>
    <property type="match status" value="2"/>
</dbReference>
<dbReference type="SMART" id="SM00709">
    <property type="entry name" value="Zpr1"/>
    <property type="match status" value="2"/>
</dbReference>
<dbReference type="InterPro" id="IPR040141">
    <property type="entry name" value="ZPR1"/>
</dbReference>
<dbReference type="Proteomes" id="UP000825935">
    <property type="component" value="Chromosome 12"/>
</dbReference>
<dbReference type="InterPro" id="IPR042451">
    <property type="entry name" value="ZPR1_A/B_dom"/>
</dbReference>
<dbReference type="InterPro" id="IPR056180">
    <property type="entry name" value="ZPR1_jr_dom"/>
</dbReference>
<keyword evidence="4" id="KW-0862">Zinc</keyword>
<evidence type="ECO:0000313" key="7">
    <source>
        <dbReference type="Proteomes" id="UP000825935"/>
    </source>
</evidence>
<dbReference type="EMBL" id="CM035417">
    <property type="protein sequence ID" value="KAH7424111.1"/>
    <property type="molecule type" value="Genomic_DNA"/>
</dbReference>